<evidence type="ECO:0000256" key="10">
    <source>
        <dbReference type="ARBA" id="ARBA00022692"/>
    </source>
</evidence>
<dbReference type="InterPro" id="IPR008949">
    <property type="entry name" value="Isoprenoid_synthase_dom_sf"/>
</dbReference>
<dbReference type="PANTHER" id="PTHR11626:SF2">
    <property type="entry name" value="SQUALENE SYNTHASE"/>
    <property type="match status" value="1"/>
</dbReference>
<keyword evidence="7" id="KW-0444">Lipid biosynthesis</keyword>
<evidence type="ECO:0000256" key="6">
    <source>
        <dbReference type="ARBA" id="ARBA00015135"/>
    </source>
</evidence>
<evidence type="ECO:0000256" key="16">
    <source>
        <dbReference type="ARBA" id="ARBA00023027"/>
    </source>
</evidence>
<dbReference type="EC" id="2.5.1.21" evidence="5"/>
<evidence type="ECO:0000256" key="17">
    <source>
        <dbReference type="ARBA" id="ARBA00023098"/>
    </source>
</evidence>
<evidence type="ECO:0000256" key="25">
    <source>
        <dbReference type="ARBA" id="ARBA00047541"/>
    </source>
</evidence>
<keyword evidence="11" id="KW-0479">Metal-binding</keyword>
<comment type="cofactor">
    <cofactor evidence="1">
        <name>Mg(2+)</name>
        <dbReference type="ChEBI" id="CHEBI:18420"/>
    </cofactor>
</comment>
<comment type="catalytic activity">
    <reaction evidence="25">
        <text>presqualene diphosphate + NADH + H(+) = squalene + diphosphate + NAD(+)</text>
        <dbReference type="Rhea" id="RHEA:22228"/>
        <dbReference type="ChEBI" id="CHEBI:15378"/>
        <dbReference type="ChEBI" id="CHEBI:15440"/>
        <dbReference type="ChEBI" id="CHEBI:33019"/>
        <dbReference type="ChEBI" id="CHEBI:57310"/>
        <dbReference type="ChEBI" id="CHEBI:57540"/>
        <dbReference type="ChEBI" id="CHEBI:57945"/>
    </reaction>
    <physiologicalReaction direction="left-to-right" evidence="25">
        <dbReference type="Rhea" id="RHEA:22229"/>
    </physiologicalReaction>
</comment>
<evidence type="ECO:0000256" key="21">
    <source>
        <dbReference type="ARBA" id="ARBA00031079"/>
    </source>
</evidence>
<protein>
    <recommendedName>
        <fullName evidence="6">Squalene synthase</fullName>
        <ecNumber evidence="5">2.5.1.21</ecNumber>
    </recommendedName>
    <alternativeName>
        <fullName evidence="21">FPP:FPP farnesyltransferase</fullName>
    </alternativeName>
    <alternativeName>
        <fullName evidence="22">Farnesyl-diphosphate farnesyltransferase</fullName>
    </alternativeName>
</protein>
<evidence type="ECO:0000256" key="15">
    <source>
        <dbReference type="ARBA" id="ARBA00022989"/>
    </source>
</evidence>
<comment type="catalytic activity">
    <reaction evidence="27">
        <text>2 (2E,6E)-farnesyl diphosphate + NADH + H(+) = squalene + 2 diphosphate + NAD(+)</text>
        <dbReference type="Rhea" id="RHEA:32299"/>
        <dbReference type="ChEBI" id="CHEBI:15378"/>
        <dbReference type="ChEBI" id="CHEBI:15440"/>
        <dbReference type="ChEBI" id="CHEBI:33019"/>
        <dbReference type="ChEBI" id="CHEBI:57540"/>
        <dbReference type="ChEBI" id="CHEBI:57945"/>
        <dbReference type="ChEBI" id="CHEBI:175763"/>
        <dbReference type="EC" id="2.5.1.21"/>
    </reaction>
    <physiologicalReaction direction="left-to-right" evidence="27">
        <dbReference type="Rhea" id="RHEA:32300"/>
    </physiologicalReaction>
</comment>
<sequence>MEFVQSLTHPLELWALLRFKFGGATNLDTGSLSANMRRCYELLRQTSRSFAAVIQALDDELRPAICIFYLVLRALDTVEDDMTIPRGEKEGILRKFHSHLYNPDWRYMDSNEKDKAVLEEFPVISGEFRKLEPVFQEVISDITREMGSGMCVFLEDRVGSMTQWDEYCHYVAGLVGIGLSRLFSASGLEAEEAWSQFGSQLEDLALPQHRTAAVHCLNLLITNALQHVPDALLYMSRIRNQSVFNFCAIPQVNYHTEPLSSGRVTE</sequence>
<dbReference type="InterPro" id="IPR044844">
    <property type="entry name" value="Trans_IPPS_euk-type"/>
</dbReference>
<comment type="catalytic activity">
    <reaction evidence="24">
        <text>presqualene diphosphate + NADPH + H(+) = squalene + diphosphate + NADP(+)</text>
        <dbReference type="Rhea" id="RHEA:22232"/>
        <dbReference type="ChEBI" id="CHEBI:15378"/>
        <dbReference type="ChEBI" id="CHEBI:15440"/>
        <dbReference type="ChEBI" id="CHEBI:33019"/>
        <dbReference type="ChEBI" id="CHEBI:57310"/>
        <dbReference type="ChEBI" id="CHEBI:57783"/>
        <dbReference type="ChEBI" id="CHEBI:58349"/>
    </reaction>
    <physiologicalReaction direction="left-to-right" evidence="24">
        <dbReference type="Rhea" id="RHEA:22233"/>
    </physiologicalReaction>
</comment>
<keyword evidence="19" id="KW-1207">Sterol metabolism</keyword>
<name>A0AA35RKT3_GEOBA</name>
<evidence type="ECO:0000313" key="29">
    <source>
        <dbReference type="Proteomes" id="UP001174909"/>
    </source>
</evidence>
<dbReference type="InterPro" id="IPR019845">
    <property type="entry name" value="Squalene/phytoene_synthase_CS"/>
</dbReference>
<dbReference type="Gene3D" id="1.10.600.10">
    <property type="entry name" value="Farnesyl Diphosphate Synthase"/>
    <property type="match status" value="2"/>
</dbReference>
<comment type="catalytic activity">
    <reaction evidence="26">
        <text>2 (2E,6E)-farnesyl diphosphate = presqualene diphosphate + diphosphate</text>
        <dbReference type="Rhea" id="RHEA:22672"/>
        <dbReference type="ChEBI" id="CHEBI:33019"/>
        <dbReference type="ChEBI" id="CHEBI:57310"/>
        <dbReference type="ChEBI" id="CHEBI:175763"/>
    </reaction>
    <physiologicalReaction direction="left-to-right" evidence="26">
        <dbReference type="Rhea" id="RHEA:22673"/>
    </physiologicalReaction>
</comment>
<comment type="function">
    <text evidence="23">Catalyzes the condensation of 2 farnesyl pyrophosphate (FPP) moieties to form squalene. Proceeds in two distinct steps. In the first half-reaction, two molecules of FPP react to form the stable presqualene diphosphate intermediate (PSQPP), with concomitant release of a proton and a molecule of inorganic diphosphate. In the second half-reaction, PSQPP undergoes heterolysis, isomerization, and reduction with NADPH or NADH to form squalene. It is the first committed enzyme of the sterol biosynthesis pathway.</text>
</comment>
<dbReference type="PROSITE" id="PS01044">
    <property type="entry name" value="SQUALEN_PHYTOEN_SYN_1"/>
    <property type="match status" value="1"/>
</dbReference>
<dbReference type="GO" id="GO:0005789">
    <property type="term" value="C:endoplasmic reticulum membrane"/>
    <property type="evidence" value="ECO:0007669"/>
    <property type="project" value="UniProtKB-SubCell"/>
</dbReference>
<evidence type="ECO:0000256" key="4">
    <source>
        <dbReference type="ARBA" id="ARBA00006251"/>
    </source>
</evidence>
<keyword evidence="29" id="KW-1185">Reference proteome</keyword>
<dbReference type="PANTHER" id="PTHR11626">
    <property type="entry name" value="FARNESYL-DIPHOSPHATE FARNESYLTRANSFERASE"/>
    <property type="match status" value="1"/>
</dbReference>
<dbReference type="AlphaFoldDB" id="A0AA35RKT3"/>
<keyword evidence="10" id="KW-0812">Transmembrane</keyword>
<evidence type="ECO:0000256" key="13">
    <source>
        <dbReference type="ARBA" id="ARBA00022842"/>
    </source>
</evidence>
<evidence type="ECO:0000256" key="26">
    <source>
        <dbReference type="ARBA" id="ARBA00048315"/>
    </source>
</evidence>
<evidence type="ECO:0000256" key="23">
    <source>
        <dbReference type="ARBA" id="ARBA00045166"/>
    </source>
</evidence>
<comment type="pathway">
    <text evidence="3">Terpene metabolism; lanosterol biosynthesis; lanosterol from farnesyl diphosphate: step 1/3.</text>
</comment>
<keyword evidence="13" id="KW-0460">Magnesium</keyword>
<keyword evidence="8" id="KW-0153">Cholesterol metabolism</keyword>
<evidence type="ECO:0000256" key="11">
    <source>
        <dbReference type="ARBA" id="ARBA00022723"/>
    </source>
</evidence>
<dbReference type="GO" id="GO:0006695">
    <property type="term" value="P:cholesterol biosynthetic process"/>
    <property type="evidence" value="ECO:0007669"/>
    <property type="project" value="TreeGrafter"/>
</dbReference>
<evidence type="ECO:0000256" key="9">
    <source>
        <dbReference type="ARBA" id="ARBA00022679"/>
    </source>
</evidence>
<comment type="caution">
    <text evidence="28">The sequence shown here is derived from an EMBL/GenBank/DDBJ whole genome shotgun (WGS) entry which is preliminary data.</text>
</comment>
<evidence type="ECO:0000256" key="24">
    <source>
        <dbReference type="ARBA" id="ARBA00047468"/>
    </source>
</evidence>
<evidence type="ECO:0000256" key="12">
    <source>
        <dbReference type="ARBA" id="ARBA00022824"/>
    </source>
</evidence>
<dbReference type="InterPro" id="IPR002060">
    <property type="entry name" value="Squ/phyt_synthse"/>
</dbReference>
<evidence type="ECO:0000256" key="22">
    <source>
        <dbReference type="ARBA" id="ARBA00033359"/>
    </source>
</evidence>
<dbReference type="GO" id="GO:0045338">
    <property type="term" value="P:farnesyl diphosphate metabolic process"/>
    <property type="evidence" value="ECO:0007669"/>
    <property type="project" value="InterPro"/>
</dbReference>
<evidence type="ECO:0000256" key="1">
    <source>
        <dbReference type="ARBA" id="ARBA00001946"/>
    </source>
</evidence>
<dbReference type="GO" id="GO:0046872">
    <property type="term" value="F:metal ion binding"/>
    <property type="evidence" value="ECO:0007669"/>
    <property type="project" value="UniProtKB-KW"/>
</dbReference>
<keyword evidence="15" id="KW-1133">Transmembrane helix</keyword>
<evidence type="ECO:0000256" key="5">
    <source>
        <dbReference type="ARBA" id="ARBA00012373"/>
    </source>
</evidence>
<evidence type="ECO:0000256" key="8">
    <source>
        <dbReference type="ARBA" id="ARBA00022548"/>
    </source>
</evidence>
<reference evidence="28" key="1">
    <citation type="submission" date="2023-03" db="EMBL/GenBank/DDBJ databases">
        <authorList>
            <person name="Steffen K."/>
            <person name="Cardenas P."/>
        </authorList>
    </citation>
    <scope>NUCLEOTIDE SEQUENCE</scope>
</reference>
<evidence type="ECO:0000256" key="3">
    <source>
        <dbReference type="ARBA" id="ARBA00005057"/>
    </source>
</evidence>
<evidence type="ECO:0000313" key="28">
    <source>
        <dbReference type="EMBL" id="CAI8013349.1"/>
    </source>
</evidence>
<keyword evidence="9" id="KW-0808">Transferase</keyword>
<accession>A0AA35RKT3</accession>
<evidence type="ECO:0000256" key="2">
    <source>
        <dbReference type="ARBA" id="ARBA00004477"/>
    </source>
</evidence>
<proteinExistence type="inferred from homology"/>
<dbReference type="SUPFAM" id="SSF48576">
    <property type="entry name" value="Terpenoid synthases"/>
    <property type="match status" value="1"/>
</dbReference>
<evidence type="ECO:0000256" key="18">
    <source>
        <dbReference type="ARBA" id="ARBA00023136"/>
    </source>
</evidence>
<gene>
    <name evidence="28" type="ORF">GBAR_LOCUS8481</name>
</gene>
<evidence type="ECO:0000256" key="19">
    <source>
        <dbReference type="ARBA" id="ARBA00023166"/>
    </source>
</evidence>
<evidence type="ECO:0000256" key="14">
    <source>
        <dbReference type="ARBA" id="ARBA00022857"/>
    </source>
</evidence>
<dbReference type="Pfam" id="PF00494">
    <property type="entry name" value="SQS_PSY"/>
    <property type="match status" value="1"/>
</dbReference>
<keyword evidence="17" id="KW-0443">Lipid metabolism</keyword>
<keyword evidence="18" id="KW-0472">Membrane</keyword>
<dbReference type="GO" id="GO:0051996">
    <property type="term" value="F:squalene synthase [NAD(P)H] activity"/>
    <property type="evidence" value="ECO:0007669"/>
    <property type="project" value="UniProtKB-EC"/>
</dbReference>
<keyword evidence="16" id="KW-0520">NAD</keyword>
<comment type="similarity">
    <text evidence="4">Belongs to the phytoene/squalene synthase family.</text>
</comment>
<organism evidence="28 29">
    <name type="scientific">Geodia barretti</name>
    <name type="common">Barrett's horny sponge</name>
    <dbReference type="NCBI Taxonomy" id="519541"/>
    <lineage>
        <taxon>Eukaryota</taxon>
        <taxon>Metazoa</taxon>
        <taxon>Porifera</taxon>
        <taxon>Demospongiae</taxon>
        <taxon>Heteroscleromorpha</taxon>
        <taxon>Tetractinellida</taxon>
        <taxon>Astrophorina</taxon>
        <taxon>Geodiidae</taxon>
        <taxon>Geodia</taxon>
    </lineage>
</organism>
<keyword evidence="20" id="KW-0753">Steroid metabolism</keyword>
<evidence type="ECO:0000256" key="7">
    <source>
        <dbReference type="ARBA" id="ARBA00022516"/>
    </source>
</evidence>
<keyword evidence="12" id="KW-0256">Endoplasmic reticulum</keyword>
<evidence type="ECO:0000256" key="20">
    <source>
        <dbReference type="ARBA" id="ARBA00023221"/>
    </source>
</evidence>
<keyword evidence="14" id="KW-0521">NADP</keyword>
<dbReference type="Proteomes" id="UP001174909">
    <property type="component" value="Unassembled WGS sequence"/>
</dbReference>
<dbReference type="EMBL" id="CASHTH010001255">
    <property type="protein sequence ID" value="CAI8013349.1"/>
    <property type="molecule type" value="Genomic_DNA"/>
</dbReference>
<comment type="subcellular location">
    <subcellularLocation>
        <location evidence="2">Endoplasmic reticulum membrane</location>
        <topology evidence="2">Multi-pass membrane protein</topology>
    </subcellularLocation>
</comment>
<evidence type="ECO:0000256" key="27">
    <source>
        <dbReference type="ARBA" id="ARBA00048854"/>
    </source>
</evidence>
<dbReference type="FunFam" id="1.10.600.10:FF:000053">
    <property type="entry name" value="Squalene synthase"/>
    <property type="match status" value="1"/>
</dbReference>